<reference evidence="1" key="2">
    <citation type="submission" date="2020-03" db="EMBL/GenBank/DDBJ databases">
        <title>A transcriptome and proteome of the tick Rhipicephalus microplus shaped by the genetic composition of its hosts and developmental stage.</title>
        <authorList>
            <person name="Garcia G.R."/>
            <person name="Ribeiro J.M.C."/>
            <person name="Maruyama S.R."/>
            <person name="Gardinasse L.G."/>
            <person name="Nelson K."/>
            <person name="Ferreira B.R."/>
            <person name="Andrade T.G."/>
            <person name="Santos I.K.F.M."/>
        </authorList>
    </citation>
    <scope>NUCLEOTIDE SEQUENCE</scope>
    <source>
        <strain evidence="1">NSGR</strain>
        <tissue evidence="1">Salivary glands</tissue>
    </source>
</reference>
<dbReference type="EMBL" id="GIKN01002530">
    <property type="protein sequence ID" value="NIE44803.1"/>
    <property type="molecule type" value="Transcribed_RNA"/>
</dbReference>
<name>A0A6G5A3L3_RHIMP</name>
<dbReference type="EMBL" id="GHWJ01009909">
    <property type="protein sequence ID" value="NOV42646.1"/>
    <property type="molecule type" value="Transcribed_RNA"/>
</dbReference>
<accession>A0A6G5A3L3</accession>
<dbReference type="AlphaFoldDB" id="A0A6G5A3L3"/>
<protein>
    <submittedName>
        <fullName evidence="1">Putative secreted protein</fullName>
    </submittedName>
</protein>
<organism evidence="1">
    <name type="scientific">Rhipicephalus microplus</name>
    <name type="common">Cattle tick</name>
    <name type="synonym">Boophilus microplus</name>
    <dbReference type="NCBI Taxonomy" id="6941"/>
    <lineage>
        <taxon>Eukaryota</taxon>
        <taxon>Metazoa</taxon>
        <taxon>Ecdysozoa</taxon>
        <taxon>Arthropoda</taxon>
        <taxon>Chelicerata</taxon>
        <taxon>Arachnida</taxon>
        <taxon>Acari</taxon>
        <taxon>Parasitiformes</taxon>
        <taxon>Ixodida</taxon>
        <taxon>Ixodoidea</taxon>
        <taxon>Ixodidae</taxon>
        <taxon>Rhipicephalinae</taxon>
        <taxon>Rhipicephalus</taxon>
        <taxon>Boophilus</taxon>
    </lineage>
</organism>
<evidence type="ECO:0000313" key="2">
    <source>
        <dbReference type="EMBL" id="NOV42646.1"/>
    </source>
</evidence>
<reference evidence="2" key="1">
    <citation type="submission" date="2019-09" db="EMBL/GenBank/DDBJ databases">
        <title>Organ-specific transcriptomic study of the physiology of the cattle tick, Rhipicephalus microplus.</title>
        <authorList>
            <person name="Tirloni L."/>
            <person name="Braz G."/>
            <person name="Gandara A.C.P."/>
            <person name="Sabadin G.A."/>
            <person name="da Silva R.M."/>
            <person name="Guizzo M.G."/>
            <person name="Machado J.A."/>
            <person name="Costa E.P."/>
            <person name="Gomes H.F."/>
            <person name="Moraes J."/>
            <person name="Mota M.B.S."/>
            <person name="Mesquita R.D."/>
            <person name="Alvarenga P.H."/>
            <person name="Alves F."/>
            <person name="Seixas A."/>
            <person name="da Fonseca R.N."/>
            <person name="Fogaca A."/>
            <person name="Logullo C."/>
            <person name="Tanaka A."/>
            <person name="Daffre S."/>
            <person name="Termignoni C."/>
            <person name="Vaz I.S.Jr."/>
            <person name="Oliveira P.L."/>
            <person name="Ribeiro J.M."/>
        </authorList>
    </citation>
    <scope>NUCLEOTIDE SEQUENCE</scope>
    <source>
        <strain evidence="2">Porto Alegre</strain>
    </source>
</reference>
<evidence type="ECO:0000313" key="1">
    <source>
        <dbReference type="EMBL" id="NIE44803.1"/>
    </source>
</evidence>
<proteinExistence type="predicted"/>
<sequence>MPHFFRVFLPFFYDAYVVWPLNLVCRYSTHGLKCRTYGLSNAHTFVDTALSSGHIGVISTRTCISEPKLFLDTIFITRRGYFEQVCILVIPKNLMLRLNPQVPYMRNCSVLSYCDFISTVITYL</sequence>